<protein>
    <submittedName>
        <fullName evidence="2">Uncharacterized protein</fullName>
    </submittedName>
</protein>
<keyword evidence="3" id="KW-1185">Reference proteome</keyword>
<proteinExistence type="predicted"/>
<feature type="region of interest" description="Disordered" evidence="1">
    <location>
        <begin position="239"/>
        <end position="290"/>
    </location>
</feature>
<feature type="region of interest" description="Disordered" evidence="1">
    <location>
        <begin position="48"/>
        <end position="67"/>
    </location>
</feature>
<accession>A0A4D6LHJ3</accession>
<sequence length="306" mass="33767">MSKDYFKVEYPYTNIVRIRPKTTKLVSQQLRRAICLDPSVLATTSTLTPTTLANPSHNSRVSRVHPPSRATTQEMLFRATTQGIPHHKFTRKTQSCSSINRLAGDTCRQALPAPRLPGGCRVPPGVKCVKTRNLSCDRPAGHSLPPGADVSVTHYHCSVCLAESTSLPGTTHSSGPLSPPQPRKRHSCTTIAVAWRQVSRRQAVHQIWKFPDFCKTPFGLQTPNPRIIKFKTLRLRRLADGSTPLGPSSQNPENDKNPMRRLAAGNVPPGGFPSRTPKPAYTHESPGGDSSLARRFLEIFQKCRNS</sequence>
<evidence type="ECO:0000313" key="2">
    <source>
        <dbReference type="EMBL" id="QCD87816.1"/>
    </source>
</evidence>
<dbReference type="Proteomes" id="UP000501690">
    <property type="component" value="Linkage Group LG3"/>
</dbReference>
<gene>
    <name evidence="2" type="ORF">DEO72_LG3g2356</name>
</gene>
<dbReference type="AlphaFoldDB" id="A0A4D6LHJ3"/>
<reference evidence="2 3" key="1">
    <citation type="submission" date="2019-04" db="EMBL/GenBank/DDBJ databases">
        <title>An improved genome assembly and genetic linkage map for asparagus bean, Vigna unguiculata ssp. sesquipedialis.</title>
        <authorList>
            <person name="Xia Q."/>
            <person name="Zhang R."/>
            <person name="Dong Y."/>
        </authorList>
    </citation>
    <scope>NUCLEOTIDE SEQUENCE [LARGE SCALE GENOMIC DNA]</scope>
    <source>
        <tissue evidence="2">Leaf</tissue>
    </source>
</reference>
<evidence type="ECO:0000313" key="3">
    <source>
        <dbReference type="Proteomes" id="UP000501690"/>
    </source>
</evidence>
<organism evidence="2 3">
    <name type="scientific">Vigna unguiculata</name>
    <name type="common">Cowpea</name>
    <dbReference type="NCBI Taxonomy" id="3917"/>
    <lineage>
        <taxon>Eukaryota</taxon>
        <taxon>Viridiplantae</taxon>
        <taxon>Streptophyta</taxon>
        <taxon>Embryophyta</taxon>
        <taxon>Tracheophyta</taxon>
        <taxon>Spermatophyta</taxon>
        <taxon>Magnoliopsida</taxon>
        <taxon>eudicotyledons</taxon>
        <taxon>Gunneridae</taxon>
        <taxon>Pentapetalae</taxon>
        <taxon>rosids</taxon>
        <taxon>fabids</taxon>
        <taxon>Fabales</taxon>
        <taxon>Fabaceae</taxon>
        <taxon>Papilionoideae</taxon>
        <taxon>50 kb inversion clade</taxon>
        <taxon>NPAAA clade</taxon>
        <taxon>indigoferoid/millettioid clade</taxon>
        <taxon>Phaseoleae</taxon>
        <taxon>Vigna</taxon>
    </lineage>
</organism>
<dbReference type="EMBL" id="CP039347">
    <property type="protein sequence ID" value="QCD87816.1"/>
    <property type="molecule type" value="Genomic_DNA"/>
</dbReference>
<name>A0A4D6LHJ3_VIGUN</name>
<evidence type="ECO:0000256" key="1">
    <source>
        <dbReference type="SAM" id="MobiDB-lite"/>
    </source>
</evidence>